<evidence type="ECO:0000313" key="2">
    <source>
        <dbReference type="EMBL" id="AXF84999.1"/>
    </source>
</evidence>
<dbReference type="GO" id="GO:0009273">
    <property type="term" value="P:peptidoglycan-based cell wall biogenesis"/>
    <property type="evidence" value="ECO:0007669"/>
    <property type="project" value="TreeGrafter"/>
</dbReference>
<gene>
    <name evidence="2" type="primary">cdsA_1</name>
    <name evidence="2" type="ORF">DTO96_100716</name>
</gene>
<reference evidence="3" key="1">
    <citation type="submission" date="2018-07" db="EMBL/GenBank/DDBJ databases">
        <authorList>
            <person name="Kim H."/>
        </authorList>
    </citation>
    <scope>NUCLEOTIDE SEQUENCE [LARGE SCALE GENOMIC DNA]</scope>
    <source>
        <strain evidence="3">F02</strain>
    </source>
</reference>
<dbReference type="RefSeq" id="WP_114562241.1">
    <property type="nucleotide sequence ID" value="NZ_CP031124.1"/>
</dbReference>
<evidence type="ECO:0000256" key="1">
    <source>
        <dbReference type="SAM" id="Phobius"/>
    </source>
</evidence>
<dbReference type="KEGG" id="hyf:DTO96_100716"/>
<dbReference type="AlphaFoldDB" id="A0A345D9G1"/>
<sequence length="327" mass="37316">MMNYRTWTDYELFWFTLLGLTLLVGLAHIIAYVALKRADRHELKGRRVFLLRTQRHLAAFWWVFFISALVSVFGLVGALVVCAIISFLGLREFITLTPVNRGDYRSLFFAFFVFIPLQYLLIGMREFGFFTVLIPVYAFLLLPVFSVVREDVDKFLSRKAALQWGLMISVYCLSHTVAILYIDAVDSFSTQSRALLLLFFLTLVRCAMLWQHLADYFFRHRKGRIAPQIHSRVTWPGLLVSAAANAAIASSFFWFTPFTFWQAAIAGVLISFASLFGRLVMRGITLSLGIKDWGELTGGQQGVMDRLDAILYAAPVFFHYAVLVTKP</sequence>
<name>A0A345D9G1_9BURK</name>
<feature type="transmembrane region" description="Helical" evidence="1">
    <location>
        <begin position="194"/>
        <end position="213"/>
    </location>
</feature>
<feature type="transmembrane region" description="Helical" evidence="1">
    <location>
        <begin position="233"/>
        <end position="254"/>
    </location>
</feature>
<feature type="transmembrane region" description="Helical" evidence="1">
    <location>
        <begin position="160"/>
        <end position="182"/>
    </location>
</feature>
<dbReference type="EC" id="2.7.7.41" evidence="2"/>
<keyword evidence="1" id="KW-1133">Transmembrane helix</keyword>
<dbReference type="GO" id="GO:0005886">
    <property type="term" value="C:plasma membrane"/>
    <property type="evidence" value="ECO:0007669"/>
    <property type="project" value="TreeGrafter"/>
</dbReference>
<feature type="transmembrane region" description="Helical" evidence="1">
    <location>
        <begin position="12"/>
        <end position="35"/>
    </location>
</feature>
<dbReference type="PANTHER" id="PTHR43535:SF1">
    <property type="entry name" value="PHOSPHATIDATE CYTIDYLYLTRANSFERASE"/>
    <property type="match status" value="1"/>
</dbReference>
<dbReference type="PANTHER" id="PTHR43535">
    <property type="entry name" value="PHOSPHATIDATE CYTIDYLYLTRANSFERASE"/>
    <property type="match status" value="1"/>
</dbReference>
<dbReference type="EMBL" id="CP031124">
    <property type="protein sequence ID" value="AXF84999.1"/>
    <property type="molecule type" value="Genomic_DNA"/>
</dbReference>
<evidence type="ECO:0000313" key="3">
    <source>
        <dbReference type="Proteomes" id="UP000252182"/>
    </source>
</evidence>
<accession>A0A345D9G1</accession>
<feature type="transmembrane region" description="Helical" evidence="1">
    <location>
        <begin position="127"/>
        <end position="148"/>
    </location>
</feature>
<keyword evidence="2" id="KW-0808">Transferase</keyword>
<feature type="transmembrane region" description="Helical" evidence="1">
    <location>
        <begin position="102"/>
        <end position="121"/>
    </location>
</feature>
<feature type="transmembrane region" description="Helical" evidence="1">
    <location>
        <begin position="260"/>
        <end position="281"/>
    </location>
</feature>
<keyword evidence="3" id="KW-1185">Reference proteome</keyword>
<dbReference type="GO" id="GO:0004605">
    <property type="term" value="F:phosphatidate cytidylyltransferase activity"/>
    <property type="evidence" value="ECO:0007669"/>
    <property type="project" value="UniProtKB-EC"/>
</dbReference>
<keyword evidence="2" id="KW-0548">Nucleotidyltransferase</keyword>
<proteinExistence type="predicted"/>
<dbReference type="Proteomes" id="UP000252182">
    <property type="component" value="Chromosome"/>
</dbReference>
<keyword evidence="1" id="KW-0812">Transmembrane</keyword>
<organism evidence="2 3">
    <name type="scientific">Ephemeroptericola cinctiostellae</name>
    <dbReference type="NCBI Taxonomy" id="2268024"/>
    <lineage>
        <taxon>Bacteria</taxon>
        <taxon>Pseudomonadati</taxon>
        <taxon>Pseudomonadota</taxon>
        <taxon>Betaproteobacteria</taxon>
        <taxon>Burkholderiales</taxon>
        <taxon>Burkholderiaceae</taxon>
        <taxon>Ephemeroptericola</taxon>
    </lineage>
</organism>
<protein>
    <submittedName>
        <fullName evidence="2">Phosphatidate cytidylyltransferase</fullName>
        <ecNumber evidence="2">2.7.7.41</ecNumber>
    </submittedName>
</protein>
<keyword evidence="1" id="KW-0472">Membrane</keyword>
<dbReference type="Pfam" id="PF01148">
    <property type="entry name" value="CTP_transf_1"/>
    <property type="match status" value="1"/>
</dbReference>
<dbReference type="OrthoDB" id="9799199at2"/>
<feature type="transmembrane region" description="Helical" evidence="1">
    <location>
        <begin position="59"/>
        <end position="90"/>
    </location>
</feature>